<feature type="region of interest" description="Disordered" evidence="1">
    <location>
        <begin position="1"/>
        <end position="107"/>
    </location>
</feature>
<dbReference type="Proteomes" id="UP000299102">
    <property type="component" value="Unassembled WGS sequence"/>
</dbReference>
<protein>
    <submittedName>
        <fullName evidence="2">Uncharacterized protein</fullName>
    </submittedName>
</protein>
<accession>A0A4C1UAB0</accession>
<reference evidence="2 3" key="1">
    <citation type="journal article" date="2019" name="Commun. Biol.">
        <title>The bagworm genome reveals a unique fibroin gene that provides high tensile strength.</title>
        <authorList>
            <person name="Kono N."/>
            <person name="Nakamura H."/>
            <person name="Ohtoshi R."/>
            <person name="Tomita M."/>
            <person name="Numata K."/>
            <person name="Arakawa K."/>
        </authorList>
    </citation>
    <scope>NUCLEOTIDE SEQUENCE [LARGE SCALE GENOMIC DNA]</scope>
</reference>
<organism evidence="2 3">
    <name type="scientific">Eumeta variegata</name>
    <name type="common">Bagworm moth</name>
    <name type="synonym">Eumeta japonica</name>
    <dbReference type="NCBI Taxonomy" id="151549"/>
    <lineage>
        <taxon>Eukaryota</taxon>
        <taxon>Metazoa</taxon>
        <taxon>Ecdysozoa</taxon>
        <taxon>Arthropoda</taxon>
        <taxon>Hexapoda</taxon>
        <taxon>Insecta</taxon>
        <taxon>Pterygota</taxon>
        <taxon>Neoptera</taxon>
        <taxon>Endopterygota</taxon>
        <taxon>Lepidoptera</taxon>
        <taxon>Glossata</taxon>
        <taxon>Ditrysia</taxon>
        <taxon>Tineoidea</taxon>
        <taxon>Psychidae</taxon>
        <taxon>Oiketicinae</taxon>
        <taxon>Eumeta</taxon>
    </lineage>
</organism>
<dbReference type="AlphaFoldDB" id="A0A4C1UAB0"/>
<comment type="caution">
    <text evidence="2">The sequence shown here is derived from an EMBL/GenBank/DDBJ whole genome shotgun (WGS) entry which is preliminary data.</text>
</comment>
<evidence type="ECO:0000256" key="1">
    <source>
        <dbReference type="SAM" id="MobiDB-lite"/>
    </source>
</evidence>
<proteinExistence type="predicted"/>
<evidence type="ECO:0000313" key="2">
    <source>
        <dbReference type="EMBL" id="GBP23373.1"/>
    </source>
</evidence>
<keyword evidence="3" id="KW-1185">Reference proteome</keyword>
<gene>
    <name evidence="2" type="ORF">EVAR_22231_1</name>
</gene>
<evidence type="ECO:0000313" key="3">
    <source>
        <dbReference type="Proteomes" id="UP000299102"/>
    </source>
</evidence>
<sequence length="107" mass="11170">MRSEAGDRARHSRNATKTVQGAHGTGGIKSTEGDDEELNTSKNDSTTGSSSPEGGDVTARGYDSPESESGDANSSGSDPEWTPPPRCRKLKSSTSDDVCSMAKHPDV</sequence>
<dbReference type="EMBL" id="BGZK01000150">
    <property type="protein sequence ID" value="GBP23373.1"/>
    <property type="molecule type" value="Genomic_DNA"/>
</dbReference>
<name>A0A4C1UAB0_EUMVA</name>
<feature type="compositionally biased region" description="Polar residues" evidence="1">
    <location>
        <begin position="40"/>
        <end position="52"/>
    </location>
</feature>